<dbReference type="PANTHER" id="PTHR30348">
    <property type="entry name" value="UNCHARACTERIZED PROTEIN YECE"/>
    <property type="match status" value="1"/>
</dbReference>
<dbReference type="InterPro" id="IPR002763">
    <property type="entry name" value="DUF72"/>
</dbReference>
<dbReference type="Proteomes" id="UP001199525">
    <property type="component" value="Unassembled WGS sequence"/>
</dbReference>
<comment type="caution">
    <text evidence="1">The sequence shown here is derived from an EMBL/GenBank/DDBJ whole genome shotgun (WGS) entry which is preliminary data.</text>
</comment>
<dbReference type="Pfam" id="PF01904">
    <property type="entry name" value="DUF72"/>
    <property type="match status" value="1"/>
</dbReference>
<dbReference type="PANTHER" id="PTHR30348:SF4">
    <property type="entry name" value="DUF72 DOMAIN-CONTAINING PROTEIN"/>
    <property type="match status" value="1"/>
</dbReference>
<reference evidence="1 2" key="1">
    <citation type="journal article" date="2021" name="Microorganisms">
        <title>Genome Evolution of Filamentous Cyanobacterium Nostoc Species: From Facultative Symbiosis to Free Living.</title>
        <authorList>
            <person name="Huo D."/>
            <person name="Li H."/>
            <person name="Cai F."/>
            <person name="Guo X."/>
            <person name="Qiao Z."/>
            <person name="Wang W."/>
            <person name="Yu G."/>
            <person name="Li R."/>
        </authorList>
    </citation>
    <scope>NUCLEOTIDE SEQUENCE [LARGE SCALE GENOMIC DNA]</scope>
    <source>
        <strain evidence="1 2">CHAB 5714</strain>
    </source>
</reference>
<name>A0ABS8IE80_9NOSO</name>
<dbReference type="EMBL" id="JAIVFQ010000037">
    <property type="protein sequence ID" value="MCC5601762.1"/>
    <property type="molecule type" value="Genomic_DNA"/>
</dbReference>
<gene>
    <name evidence="1" type="ORF">LC586_21790</name>
</gene>
<organism evidence="1 2">
    <name type="scientific">Nostoc favosum CHAB5714</name>
    <dbReference type="NCBI Taxonomy" id="2780399"/>
    <lineage>
        <taxon>Bacteria</taxon>
        <taxon>Bacillati</taxon>
        <taxon>Cyanobacteriota</taxon>
        <taxon>Cyanophyceae</taxon>
        <taxon>Nostocales</taxon>
        <taxon>Nostocaceae</taxon>
        <taxon>Nostoc</taxon>
        <taxon>Nostoc favosum</taxon>
    </lineage>
</organism>
<evidence type="ECO:0000313" key="2">
    <source>
        <dbReference type="Proteomes" id="UP001199525"/>
    </source>
</evidence>
<dbReference type="SUPFAM" id="SSF117396">
    <property type="entry name" value="TM1631-like"/>
    <property type="match status" value="1"/>
</dbReference>
<keyword evidence="2" id="KW-1185">Reference proteome</keyword>
<accession>A0ABS8IE80</accession>
<dbReference type="Gene3D" id="3.20.20.410">
    <property type="entry name" value="Protein of unknown function UPF0759"/>
    <property type="match status" value="1"/>
</dbReference>
<evidence type="ECO:0000313" key="1">
    <source>
        <dbReference type="EMBL" id="MCC5601762.1"/>
    </source>
</evidence>
<sequence>MHNGQWDVGYSDEELSTWAERIRSFLRQRINVYVYFNNHLNGHAIHDAQKLYILLRCC</sequence>
<dbReference type="InterPro" id="IPR036520">
    <property type="entry name" value="UPF0759_sf"/>
</dbReference>
<protein>
    <submittedName>
        <fullName evidence="1">DUF72 domain-containing protein</fullName>
    </submittedName>
</protein>
<proteinExistence type="predicted"/>